<dbReference type="RefSeq" id="WP_203830957.1">
    <property type="nucleotide sequence ID" value="NZ_BAAATY010000063.1"/>
</dbReference>
<evidence type="ECO:0000259" key="1">
    <source>
        <dbReference type="PROSITE" id="PS51278"/>
    </source>
</evidence>
<organism evidence="2 3">
    <name type="scientific">Actinoplanes palleronii</name>
    <dbReference type="NCBI Taxonomy" id="113570"/>
    <lineage>
        <taxon>Bacteria</taxon>
        <taxon>Bacillati</taxon>
        <taxon>Actinomycetota</taxon>
        <taxon>Actinomycetes</taxon>
        <taxon>Micromonosporales</taxon>
        <taxon>Micromonosporaceae</taxon>
        <taxon>Actinoplanes</taxon>
    </lineage>
</organism>
<protein>
    <recommendedName>
        <fullName evidence="1">Glutamine amidotransferase type-2 domain-containing protein</fullName>
    </recommendedName>
</protein>
<reference evidence="2 3" key="1">
    <citation type="submission" date="2021-01" db="EMBL/GenBank/DDBJ databases">
        <title>Whole genome shotgun sequence of Actinoplanes palleronii NBRC 14916.</title>
        <authorList>
            <person name="Komaki H."/>
            <person name="Tamura T."/>
        </authorList>
    </citation>
    <scope>NUCLEOTIDE SEQUENCE [LARGE SCALE GENOMIC DNA]</scope>
    <source>
        <strain evidence="2 3">NBRC 14916</strain>
    </source>
</reference>
<gene>
    <name evidence="2" type="ORF">Apa02nite_094590</name>
</gene>
<dbReference type="Proteomes" id="UP000624709">
    <property type="component" value="Unassembled WGS sequence"/>
</dbReference>
<comment type="caution">
    <text evidence="2">The sequence shown here is derived from an EMBL/GenBank/DDBJ whole genome shotgun (WGS) entry which is preliminary data.</text>
</comment>
<dbReference type="EMBL" id="BOMS01000171">
    <property type="protein sequence ID" value="GIE73351.1"/>
    <property type="molecule type" value="Genomic_DNA"/>
</dbReference>
<evidence type="ECO:0000313" key="3">
    <source>
        <dbReference type="Proteomes" id="UP000624709"/>
    </source>
</evidence>
<proteinExistence type="predicted"/>
<accession>A0ABQ4BRQ1</accession>
<sequence length="209" mass="23050">MCLLTFLPGGVPPQVDALYNGSLVNTDGHGFAIVTTGGLLVRHGMDAAPLIDEFVAARWAHPDGDALFHSRLATGGTVSLDNCHPYAVGADPRTVLAHNGVLPIHPDRADPRSDTRIVAESLIGQWGSLRHRRTRLRLQRWMGPANKMVLLSVDRRFRRTSYLLNEQAGEWSGGIWYSNRGYRDWPDLDDLDGPDDLGIGPLSWPLPRS</sequence>
<dbReference type="InterPro" id="IPR017932">
    <property type="entry name" value="GATase_2_dom"/>
</dbReference>
<evidence type="ECO:0000313" key="2">
    <source>
        <dbReference type="EMBL" id="GIE73351.1"/>
    </source>
</evidence>
<dbReference type="SUPFAM" id="SSF56235">
    <property type="entry name" value="N-terminal nucleophile aminohydrolases (Ntn hydrolases)"/>
    <property type="match status" value="1"/>
</dbReference>
<dbReference type="PROSITE" id="PS51278">
    <property type="entry name" value="GATASE_TYPE_2"/>
    <property type="match status" value="1"/>
</dbReference>
<dbReference type="InterPro" id="IPR029055">
    <property type="entry name" value="Ntn_hydrolases_N"/>
</dbReference>
<keyword evidence="3" id="KW-1185">Reference proteome</keyword>
<dbReference type="Gene3D" id="3.60.20.10">
    <property type="entry name" value="Glutamine Phosphoribosylpyrophosphate, subunit 1, domain 1"/>
    <property type="match status" value="1"/>
</dbReference>
<name>A0ABQ4BRQ1_9ACTN</name>
<feature type="domain" description="Glutamine amidotransferase type-2" evidence="1">
    <location>
        <begin position="2"/>
        <end position="209"/>
    </location>
</feature>